<keyword evidence="3" id="KW-0067">ATP-binding</keyword>
<evidence type="ECO:0000256" key="3">
    <source>
        <dbReference type="PROSITE-ProRule" id="PRU00409"/>
    </source>
</evidence>
<sequence>MSDSRSSIDRLLRPRSIAIVGASPEPFSLGNNVLSNFATFAYDGPLHLVSRKNAEIDGRRCVGSIDQLPSGIDLVGLVVPASVVTQSVAECAERDVGGVVVFASGFAELGEDGVRAQAEMARIAEDAGIALLGPNCLGFTNFVDGVPMTFERISPKVASGTGVAVVAQSGAMTGNIREALRSRGVPVSYAISTGNEAVTAAEQVMSALVEDPSVGSFAVFVEQIRDPGVFMECARRAWALDKPIVLMHPGRSERSREAAQSHTGAMAGDHAVMETFVRACGVTLADSFDELFDTTVLRHRYPQSRVEGLGIMTNSGAVRGFALDFGETVALPLPTLKAETGTALSELLPDFAVIDNPLDITAMGMSKPSLFGDTSAAMLADPGIDALLVAAMGGAPQQVMAKWKSLRPVLTTAEKPVALVFLGDELPMPAEFMDDIRASGVPFFRSPERAMRALANIARLDVVDDLPAVGVRTVDDTPAPEVVPEHRGKAILADVGFKVPAGRLATSAEEAVAAAAEIAGPVALKVQAASIAHKSDMGGVKLRLDGGDAVRAAWTEIESTVAKAAPGVPIDGMLVEEMAPPFPLEMVVSARRDPAWGVVVIAGLGGVFTELMRDIRMFPAGLSADRIRREIEALRGAPLLTGYRGGAALDVDAVVDVLDRLGRLLIDDPSLQEVEINPLAVYPRGEGVRILDVLMTRRTS</sequence>
<dbReference type="Proteomes" id="UP001229244">
    <property type="component" value="Unassembled WGS sequence"/>
</dbReference>
<dbReference type="Pfam" id="PF13607">
    <property type="entry name" value="Succ_CoA_lig"/>
    <property type="match status" value="1"/>
</dbReference>
<dbReference type="InterPro" id="IPR013815">
    <property type="entry name" value="ATP_grasp_subdomain_1"/>
</dbReference>
<dbReference type="Gene3D" id="3.30.1490.20">
    <property type="entry name" value="ATP-grasp fold, A domain"/>
    <property type="match status" value="1"/>
</dbReference>
<dbReference type="PANTHER" id="PTHR42793">
    <property type="entry name" value="COA BINDING DOMAIN CONTAINING PROTEIN"/>
    <property type="match status" value="1"/>
</dbReference>
<reference evidence="5" key="1">
    <citation type="submission" date="2023-07" db="EMBL/GenBank/DDBJ databases">
        <title>Genomic Encyclopedia of Type Strains, Phase IV (KMG-IV): sequencing the most valuable type-strain genomes for metagenomic binning, comparative biology and taxonomic classification.</title>
        <authorList>
            <person name="Goeker M."/>
        </authorList>
    </citation>
    <scope>NUCLEOTIDE SEQUENCE</scope>
    <source>
        <strain evidence="5">DSM 21202</strain>
    </source>
</reference>
<dbReference type="Pfam" id="PF13380">
    <property type="entry name" value="CoA_binding_2"/>
    <property type="match status" value="1"/>
</dbReference>
<dbReference type="InterPro" id="IPR036291">
    <property type="entry name" value="NAD(P)-bd_dom_sf"/>
</dbReference>
<accession>A0AAE3VL98</accession>
<dbReference type="PROSITE" id="PS50975">
    <property type="entry name" value="ATP_GRASP"/>
    <property type="match status" value="1"/>
</dbReference>
<gene>
    <name evidence="5" type="ORF">J2S73_001026</name>
</gene>
<evidence type="ECO:0000313" key="6">
    <source>
        <dbReference type="Proteomes" id="UP001229244"/>
    </source>
</evidence>
<dbReference type="Gene3D" id="3.40.50.261">
    <property type="entry name" value="Succinyl-CoA synthetase domains"/>
    <property type="match status" value="2"/>
</dbReference>
<evidence type="ECO:0000259" key="4">
    <source>
        <dbReference type="PROSITE" id="PS50975"/>
    </source>
</evidence>
<dbReference type="GO" id="GO:0046872">
    <property type="term" value="F:metal ion binding"/>
    <property type="evidence" value="ECO:0007669"/>
    <property type="project" value="InterPro"/>
</dbReference>
<dbReference type="Gene3D" id="3.40.50.720">
    <property type="entry name" value="NAD(P)-binding Rossmann-like Domain"/>
    <property type="match status" value="1"/>
</dbReference>
<keyword evidence="1" id="KW-0816">Tricarboxylic acid cycle</keyword>
<dbReference type="RefSeq" id="WP_306884373.1">
    <property type="nucleotide sequence ID" value="NZ_JAUSUL010000001.1"/>
</dbReference>
<dbReference type="PANTHER" id="PTHR42793:SF1">
    <property type="entry name" value="PEPTIDYL-LYSINE N-ACETYLTRANSFERASE PATZ"/>
    <property type="match status" value="1"/>
</dbReference>
<comment type="similarity">
    <text evidence="2">In the N-terminal section; belongs to the acetate CoA ligase alpha subunit family.</text>
</comment>
<dbReference type="Gene3D" id="3.30.470.20">
    <property type="entry name" value="ATP-grasp fold, B domain"/>
    <property type="match status" value="1"/>
</dbReference>
<name>A0AAE3VL98_9HYPH</name>
<dbReference type="InterPro" id="IPR011761">
    <property type="entry name" value="ATP-grasp"/>
</dbReference>
<keyword evidence="3" id="KW-0547">Nucleotide-binding</keyword>
<comment type="caution">
    <text evidence="5">The sequence shown here is derived from an EMBL/GenBank/DDBJ whole genome shotgun (WGS) entry which is preliminary data.</text>
</comment>
<dbReference type="InterPro" id="IPR016102">
    <property type="entry name" value="Succinyl-CoA_synth-like"/>
</dbReference>
<dbReference type="Pfam" id="PF13549">
    <property type="entry name" value="ATP-grasp_5"/>
    <property type="match status" value="1"/>
</dbReference>
<dbReference type="AlphaFoldDB" id="A0AAE3VL98"/>
<keyword evidence="6" id="KW-1185">Reference proteome</keyword>
<organism evidence="5 6">
    <name type="scientific">Amorphus orientalis</name>
    <dbReference type="NCBI Taxonomy" id="649198"/>
    <lineage>
        <taxon>Bacteria</taxon>
        <taxon>Pseudomonadati</taxon>
        <taxon>Pseudomonadota</taxon>
        <taxon>Alphaproteobacteria</taxon>
        <taxon>Hyphomicrobiales</taxon>
        <taxon>Amorphaceae</taxon>
        <taxon>Amorphus</taxon>
    </lineage>
</organism>
<dbReference type="EMBL" id="JAUSUL010000001">
    <property type="protein sequence ID" value="MDQ0314589.1"/>
    <property type="molecule type" value="Genomic_DNA"/>
</dbReference>
<protein>
    <submittedName>
        <fullName evidence="5">Acyl-CoA synthetase (NDP forming)</fullName>
    </submittedName>
</protein>
<evidence type="ECO:0000256" key="2">
    <source>
        <dbReference type="ARBA" id="ARBA00060888"/>
    </source>
</evidence>
<dbReference type="SMART" id="SM00881">
    <property type="entry name" value="CoA_binding"/>
    <property type="match status" value="1"/>
</dbReference>
<dbReference type="InterPro" id="IPR003781">
    <property type="entry name" value="CoA-bd"/>
</dbReference>
<evidence type="ECO:0000256" key="1">
    <source>
        <dbReference type="ARBA" id="ARBA00022532"/>
    </source>
</evidence>
<dbReference type="GO" id="GO:0006099">
    <property type="term" value="P:tricarboxylic acid cycle"/>
    <property type="evidence" value="ECO:0007669"/>
    <property type="project" value="UniProtKB-KW"/>
</dbReference>
<dbReference type="SUPFAM" id="SSF51735">
    <property type="entry name" value="NAD(P)-binding Rossmann-fold domains"/>
    <property type="match status" value="1"/>
</dbReference>
<dbReference type="InterPro" id="IPR032875">
    <property type="entry name" value="Succ_CoA_lig_flav_dom"/>
</dbReference>
<feature type="domain" description="ATP-grasp" evidence="4">
    <location>
        <begin position="489"/>
        <end position="699"/>
    </location>
</feature>
<dbReference type="FunFam" id="3.30.1490.20:FF:000020">
    <property type="entry name" value="Protein lysine acetyltransferase"/>
    <property type="match status" value="1"/>
</dbReference>
<proteinExistence type="inferred from homology"/>
<evidence type="ECO:0000313" key="5">
    <source>
        <dbReference type="EMBL" id="MDQ0314589.1"/>
    </source>
</evidence>
<dbReference type="GO" id="GO:0005524">
    <property type="term" value="F:ATP binding"/>
    <property type="evidence" value="ECO:0007669"/>
    <property type="project" value="UniProtKB-UniRule"/>
</dbReference>
<dbReference type="SUPFAM" id="SSF52210">
    <property type="entry name" value="Succinyl-CoA synthetase domains"/>
    <property type="match status" value="2"/>
</dbReference>
<dbReference type="SUPFAM" id="SSF56059">
    <property type="entry name" value="Glutathione synthetase ATP-binding domain-like"/>
    <property type="match status" value="1"/>
</dbReference>